<dbReference type="Proteomes" id="UP000030764">
    <property type="component" value="Unassembled WGS sequence"/>
</dbReference>
<reference evidence="1 2" key="1">
    <citation type="journal article" date="2014" name="Nat. Genet.">
        <title>Genome and transcriptome of the porcine whipworm Trichuris suis.</title>
        <authorList>
            <person name="Jex A.R."/>
            <person name="Nejsum P."/>
            <person name="Schwarz E.M."/>
            <person name="Hu L."/>
            <person name="Young N.D."/>
            <person name="Hall R.S."/>
            <person name="Korhonen P.K."/>
            <person name="Liao S."/>
            <person name="Thamsborg S."/>
            <person name="Xia J."/>
            <person name="Xu P."/>
            <person name="Wang S."/>
            <person name="Scheerlinck J.P."/>
            <person name="Hofmann A."/>
            <person name="Sternberg P.W."/>
            <person name="Wang J."/>
            <person name="Gasser R.B."/>
        </authorList>
    </citation>
    <scope>NUCLEOTIDE SEQUENCE [LARGE SCALE GENOMIC DNA]</scope>
    <source>
        <strain evidence="1">DCEP-RM93M</strain>
    </source>
</reference>
<dbReference type="EMBL" id="KL363318">
    <property type="protein sequence ID" value="KFD47665.1"/>
    <property type="molecule type" value="Genomic_DNA"/>
</dbReference>
<sequence>MFSNYSRLRSGASVQADGRSRLRSTFSSVSSSLNCPSPDARLVRHHSDYVVPSHQLARL</sequence>
<dbReference type="AlphaFoldDB" id="A0A085LRR9"/>
<gene>
    <name evidence="1" type="ORF">M513_11456</name>
</gene>
<organism evidence="1 2">
    <name type="scientific">Trichuris suis</name>
    <name type="common">pig whipworm</name>
    <dbReference type="NCBI Taxonomy" id="68888"/>
    <lineage>
        <taxon>Eukaryota</taxon>
        <taxon>Metazoa</taxon>
        <taxon>Ecdysozoa</taxon>
        <taxon>Nematoda</taxon>
        <taxon>Enoplea</taxon>
        <taxon>Dorylaimia</taxon>
        <taxon>Trichinellida</taxon>
        <taxon>Trichuridae</taxon>
        <taxon>Trichuris</taxon>
    </lineage>
</organism>
<evidence type="ECO:0000313" key="1">
    <source>
        <dbReference type="EMBL" id="KFD47665.1"/>
    </source>
</evidence>
<evidence type="ECO:0000313" key="2">
    <source>
        <dbReference type="Proteomes" id="UP000030764"/>
    </source>
</evidence>
<accession>A0A085LRR9</accession>
<protein>
    <submittedName>
        <fullName evidence="1">Uncharacterized protein</fullName>
    </submittedName>
</protein>
<name>A0A085LRR9_9BILA</name>
<proteinExistence type="predicted"/>
<keyword evidence="2" id="KW-1185">Reference proteome</keyword>